<accession>A0ABQ5T0W8</accession>
<dbReference type="InterPro" id="IPR000300">
    <property type="entry name" value="IPPc"/>
</dbReference>
<dbReference type="InterPro" id="IPR036691">
    <property type="entry name" value="Endo/exonu/phosph_ase_sf"/>
</dbReference>
<comment type="caution">
    <text evidence="3">The sequence shown here is derived from an EMBL/GenBank/DDBJ whole genome shotgun (WGS) entry which is preliminary data.</text>
</comment>
<reference evidence="3" key="2">
    <citation type="submission" date="2023-01" db="EMBL/GenBank/DDBJ databases">
        <authorList>
            <person name="Sun Q."/>
            <person name="Evtushenko L."/>
        </authorList>
    </citation>
    <scope>NUCLEOTIDE SEQUENCE</scope>
    <source>
        <strain evidence="3">VKM Ac-1246</strain>
    </source>
</reference>
<dbReference type="Proteomes" id="UP001142292">
    <property type="component" value="Unassembled WGS sequence"/>
</dbReference>
<evidence type="ECO:0000313" key="3">
    <source>
        <dbReference type="EMBL" id="GLJ68806.1"/>
    </source>
</evidence>
<reference evidence="3" key="1">
    <citation type="journal article" date="2014" name="Int. J. Syst. Evol. Microbiol.">
        <title>Complete genome of a new Firmicutes species belonging to the dominant human colonic microbiota ('Ruminococcus bicirculans') reveals two chromosomes and a selective capacity to utilize plant glucans.</title>
        <authorList>
            <consortium name="NISC Comparative Sequencing Program"/>
            <person name="Wegmann U."/>
            <person name="Louis P."/>
            <person name="Goesmann A."/>
            <person name="Henrissat B."/>
            <person name="Duncan S.H."/>
            <person name="Flint H.J."/>
        </authorList>
    </citation>
    <scope>NUCLEOTIDE SEQUENCE</scope>
    <source>
        <strain evidence="3">VKM Ac-1246</strain>
    </source>
</reference>
<dbReference type="PANTHER" id="PTHR16320">
    <property type="entry name" value="SPHINGOMYELINASE FAMILY MEMBER"/>
    <property type="match status" value="1"/>
</dbReference>
<feature type="domain" description="Inositol polyphosphate-related phosphatase" evidence="2">
    <location>
        <begin position="69"/>
        <end position="222"/>
    </location>
</feature>
<gene>
    <name evidence="3" type="ORF">GCM10017579_28420</name>
</gene>
<keyword evidence="4" id="KW-1185">Reference proteome</keyword>
<keyword evidence="1" id="KW-0732">Signal</keyword>
<dbReference type="InterPro" id="IPR038772">
    <property type="entry name" value="Sph/SMPD2-like"/>
</dbReference>
<evidence type="ECO:0000256" key="1">
    <source>
        <dbReference type="SAM" id="SignalP"/>
    </source>
</evidence>
<dbReference type="SUPFAM" id="SSF56219">
    <property type="entry name" value="DNase I-like"/>
    <property type="match status" value="1"/>
</dbReference>
<dbReference type="EMBL" id="BSEL01000005">
    <property type="protein sequence ID" value="GLJ68806.1"/>
    <property type="molecule type" value="Genomic_DNA"/>
</dbReference>
<dbReference type="Pfam" id="PF22669">
    <property type="entry name" value="Exo_endo_phos2"/>
    <property type="match status" value="1"/>
</dbReference>
<protein>
    <recommendedName>
        <fullName evidence="2">Inositol polyphosphate-related phosphatase domain-containing protein</fullName>
    </recommendedName>
</protein>
<proteinExistence type="predicted"/>
<name>A0ABQ5T0W8_9ACTN</name>
<organism evidence="3 4">
    <name type="scientific">Nocardioides luteus</name>
    <dbReference type="NCBI Taxonomy" id="1844"/>
    <lineage>
        <taxon>Bacteria</taxon>
        <taxon>Bacillati</taxon>
        <taxon>Actinomycetota</taxon>
        <taxon>Actinomycetes</taxon>
        <taxon>Propionibacteriales</taxon>
        <taxon>Nocardioidaceae</taxon>
        <taxon>Nocardioides</taxon>
    </lineage>
</organism>
<evidence type="ECO:0000259" key="2">
    <source>
        <dbReference type="Pfam" id="PF22669"/>
    </source>
</evidence>
<sequence length="302" mass="32839">MPQINRLLAVATSALATATAVSLVGAPPAQAQEGSISALTYNIAGLPEPISSAPTPRKSATNEIGRRISEFDIVNVQEDFNYHAYLYETDVHAHRTPTSGGVPFGSGLNSLHHLPYEALDRVTWNRCWINQADCLTPKGFTFHRAQIAPDTWIDVYNLHADAGDDSLDEAARRNNLEQLTAYISEHSAGNAVLVMGDTNTRYTTEGDRISDFVAANGLTDAWVELVRGGDEPDRGSPALGCPDVDPGVECEVIDKVLYRDGDDLDLTATSFRNLDADFREDGSGLMLSDHFPIAVDFTWTTD</sequence>
<dbReference type="RefSeq" id="WP_189117306.1">
    <property type="nucleotide sequence ID" value="NZ_BMRK01000003.1"/>
</dbReference>
<dbReference type="PANTHER" id="PTHR16320:SF1">
    <property type="entry name" value="SPHINGOMYELINASE DDB_G0288017"/>
    <property type="match status" value="1"/>
</dbReference>
<feature type="chain" id="PRO_5045357575" description="Inositol polyphosphate-related phosphatase domain-containing protein" evidence="1">
    <location>
        <begin position="32"/>
        <end position="302"/>
    </location>
</feature>
<evidence type="ECO:0000313" key="4">
    <source>
        <dbReference type="Proteomes" id="UP001142292"/>
    </source>
</evidence>
<feature type="signal peptide" evidence="1">
    <location>
        <begin position="1"/>
        <end position="31"/>
    </location>
</feature>
<dbReference type="Gene3D" id="3.60.10.10">
    <property type="entry name" value="Endonuclease/exonuclease/phosphatase"/>
    <property type="match status" value="1"/>
</dbReference>